<accession>A0A9Q9W642</accession>
<evidence type="ECO:0000256" key="1">
    <source>
        <dbReference type="SAM" id="Coils"/>
    </source>
</evidence>
<name>A0A9Q9W642_CYPCA</name>
<feature type="region of interest" description="Disordered" evidence="2">
    <location>
        <begin position="152"/>
        <end position="195"/>
    </location>
</feature>
<gene>
    <name evidence="3" type="primary">LOC109062181</name>
</gene>
<feature type="compositionally biased region" description="Basic and acidic residues" evidence="2">
    <location>
        <begin position="237"/>
        <end position="247"/>
    </location>
</feature>
<evidence type="ECO:0000313" key="3">
    <source>
        <dbReference type="RefSeq" id="XP_042577061.1"/>
    </source>
</evidence>
<feature type="region of interest" description="Disordered" evidence="2">
    <location>
        <begin position="222"/>
        <end position="276"/>
    </location>
</feature>
<feature type="compositionally biased region" description="Pro residues" evidence="2">
    <location>
        <begin position="183"/>
        <end position="194"/>
    </location>
</feature>
<feature type="region of interest" description="Disordered" evidence="2">
    <location>
        <begin position="1"/>
        <end position="20"/>
    </location>
</feature>
<dbReference type="AlphaFoldDB" id="A0A9Q9W642"/>
<sequence length="351" mass="40416">MHHSDPDHRPDFPEPAVRPRRVVRLPSYLSDFELTDHQQRLQSRQRVDTYSEMSDDSELQGATAPKLTSTSTEYGTGMQSWQPLTEWSPSREYDQQRALTSPLPELSSEVLAEFQQLRKETEELRRHSYEQIRRLKEKNEALETQLSLLAVSDRPSHYPQSTSSPVPQPHANIPPVTTDARPIPLPRSKLPPRPIESAADSLRQDRLHDLEQWLRQLEMISPPTHARPSQHQFFPHRSYERTDDRRSGYSSTQLRVPPSQESTYRGPAPSIPNFVKPDPREFSRLRIALENILPADATERFKYQILIDHLKLEEALLIADSYCNSLYPFSDTMEALNQPWTASPVGPSENS</sequence>
<feature type="region of interest" description="Disordered" evidence="2">
    <location>
        <begin position="33"/>
        <end position="101"/>
    </location>
</feature>
<feature type="coiled-coil region" evidence="1">
    <location>
        <begin position="118"/>
        <end position="152"/>
    </location>
</feature>
<proteinExistence type="predicted"/>
<evidence type="ECO:0000256" key="2">
    <source>
        <dbReference type="SAM" id="MobiDB-lite"/>
    </source>
</evidence>
<dbReference type="GeneID" id="109062181"/>
<protein>
    <submittedName>
        <fullName evidence="3">Uncharacterized protein LOC109062181</fullName>
    </submittedName>
</protein>
<keyword evidence="1" id="KW-0175">Coiled coil</keyword>
<feature type="compositionally biased region" description="Basic and acidic residues" evidence="2">
    <location>
        <begin position="34"/>
        <end position="49"/>
    </location>
</feature>
<feature type="compositionally biased region" description="Polar residues" evidence="2">
    <location>
        <begin position="66"/>
        <end position="88"/>
    </location>
</feature>
<dbReference type="OrthoDB" id="8952447at2759"/>
<dbReference type="Proteomes" id="UP001155660">
    <property type="component" value="Chromosome B3"/>
</dbReference>
<feature type="compositionally biased region" description="Polar residues" evidence="2">
    <location>
        <begin position="248"/>
        <end position="263"/>
    </location>
</feature>
<dbReference type="KEGG" id="ccar:109062181"/>
<feature type="compositionally biased region" description="Basic and acidic residues" evidence="2">
    <location>
        <begin position="1"/>
        <end position="12"/>
    </location>
</feature>
<reference evidence="3" key="1">
    <citation type="submission" date="2025-08" db="UniProtKB">
        <authorList>
            <consortium name="RefSeq"/>
        </authorList>
    </citation>
    <scope>IDENTIFICATION</scope>
    <source>
        <tissue evidence="3">Muscle</tissue>
    </source>
</reference>
<organism evidence="3">
    <name type="scientific">Cyprinus carpio</name>
    <name type="common">Common carp</name>
    <dbReference type="NCBI Taxonomy" id="7962"/>
    <lineage>
        <taxon>Eukaryota</taxon>
        <taxon>Metazoa</taxon>
        <taxon>Chordata</taxon>
        <taxon>Craniata</taxon>
        <taxon>Vertebrata</taxon>
        <taxon>Euteleostomi</taxon>
        <taxon>Actinopterygii</taxon>
        <taxon>Neopterygii</taxon>
        <taxon>Teleostei</taxon>
        <taxon>Ostariophysi</taxon>
        <taxon>Cypriniformes</taxon>
        <taxon>Cyprinidae</taxon>
        <taxon>Cyprininae</taxon>
        <taxon>Cyprinus</taxon>
    </lineage>
</organism>
<dbReference type="RefSeq" id="XP_042577061.1">
    <property type="nucleotide sequence ID" value="XM_042721127.1"/>
</dbReference>